<proteinExistence type="predicted"/>
<name>A0ACB9D6B7_9ASTR</name>
<gene>
    <name evidence="1" type="ORF">L1987_59745</name>
</gene>
<reference evidence="1 2" key="2">
    <citation type="journal article" date="2022" name="Mol. Ecol. Resour.">
        <title>The genomes of chicory, endive, great burdock and yacon provide insights into Asteraceae paleo-polyploidization history and plant inulin production.</title>
        <authorList>
            <person name="Fan W."/>
            <person name="Wang S."/>
            <person name="Wang H."/>
            <person name="Wang A."/>
            <person name="Jiang F."/>
            <person name="Liu H."/>
            <person name="Zhao H."/>
            <person name="Xu D."/>
            <person name="Zhang Y."/>
        </authorList>
    </citation>
    <scope>NUCLEOTIDE SEQUENCE [LARGE SCALE GENOMIC DNA]</scope>
    <source>
        <strain evidence="2">cv. Yunnan</strain>
        <tissue evidence="1">Leaves</tissue>
    </source>
</reference>
<sequence>MDHSKYSFILYAFSFAASEIRQQTLKRRSRQTQTTKGEKEEPLFLSHSSLDIHAPRSLFRYGLSTRVSISVLLYSHQYLLDF</sequence>
<reference evidence="2" key="1">
    <citation type="journal article" date="2022" name="Mol. Ecol. Resour.">
        <title>The genomes of chicory, endive, great burdock and yacon provide insights into Asteraceae palaeo-polyploidization history and plant inulin production.</title>
        <authorList>
            <person name="Fan W."/>
            <person name="Wang S."/>
            <person name="Wang H."/>
            <person name="Wang A."/>
            <person name="Jiang F."/>
            <person name="Liu H."/>
            <person name="Zhao H."/>
            <person name="Xu D."/>
            <person name="Zhang Y."/>
        </authorList>
    </citation>
    <scope>NUCLEOTIDE SEQUENCE [LARGE SCALE GENOMIC DNA]</scope>
    <source>
        <strain evidence="2">cv. Yunnan</strain>
    </source>
</reference>
<comment type="caution">
    <text evidence="1">The sequence shown here is derived from an EMBL/GenBank/DDBJ whole genome shotgun (WGS) entry which is preliminary data.</text>
</comment>
<accession>A0ACB9D6B7</accession>
<dbReference type="EMBL" id="CM042037">
    <property type="protein sequence ID" value="KAI3742065.1"/>
    <property type="molecule type" value="Genomic_DNA"/>
</dbReference>
<evidence type="ECO:0000313" key="2">
    <source>
        <dbReference type="Proteomes" id="UP001056120"/>
    </source>
</evidence>
<protein>
    <submittedName>
        <fullName evidence="1">Uncharacterized protein</fullName>
    </submittedName>
</protein>
<evidence type="ECO:0000313" key="1">
    <source>
        <dbReference type="EMBL" id="KAI3742065.1"/>
    </source>
</evidence>
<dbReference type="Proteomes" id="UP001056120">
    <property type="component" value="Linkage Group LG20"/>
</dbReference>
<keyword evidence="2" id="KW-1185">Reference proteome</keyword>
<organism evidence="1 2">
    <name type="scientific">Smallanthus sonchifolius</name>
    <dbReference type="NCBI Taxonomy" id="185202"/>
    <lineage>
        <taxon>Eukaryota</taxon>
        <taxon>Viridiplantae</taxon>
        <taxon>Streptophyta</taxon>
        <taxon>Embryophyta</taxon>
        <taxon>Tracheophyta</taxon>
        <taxon>Spermatophyta</taxon>
        <taxon>Magnoliopsida</taxon>
        <taxon>eudicotyledons</taxon>
        <taxon>Gunneridae</taxon>
        <taxon>Pentapetalae</taxon>
        <taxon>asterids</taxon>
        <taxon>campanulids</taxon>
        <taxon>Asterales</taxon>
        <taxon>Asteraceae</taxon>
        <taxon>Asteroideae</taxon>
        <taxon>Heliantheae alliance</taxon>
        <taxon>Millerieae</taxon>
        <taxon>Smallanthus</taxon>
    </lineage>
</organism>